<dbReference type="InterPro" id="IPR008928">
    <property type="entry name" value="6-hairpin_glycosidase_sf"/>
</dbReference>
<dbReference type="Pfam" id="PF08531">
    <property type="entry name" value="Bac_rhamnosid_N"/>
    <property type="match status" value="1"/>
</dbReference>
<evidence type="ECO:0000256" key="3">
    <source>
        <dbReference type="ARBA" id="ARBA00022801"/>
    </source>
</evidence>
<keyword evidence="3 8" id="KW-0378">Hydrolase</keyword>
<evidence type="ECO:0000256" key="1">
    <source>
        <dbReference type="ARBA" id="ARBA00001445"/>
    </source>
</evidence>
<organism evidence="8 9">
    <name type="scientific">Metabacillus herbersteinensis</name>
    <dbReference type="NCBI Taxonomy" id="283816"/>
    <lineage>
        <taxon>Bacteria</taxon>
        <taxon>Bacillati</taxon>
        <taxon>Bacillota</taxon>
        <taxon>Bacilli</taxon>
        <taxon>Bacillales</taxon>
        <taxon>Bacillaceae</taxon>
        <taxon>Metabacillus</taxon>
    </lineage>
</organism>
<dbReference type="RefSeq" id="WP_378937250.1">
    <property type="nucleotide sequence ID" value="NZ_JBHLVO010000023.1"/>
</dbReference>
<dbReference type="PIRSF" id="PIRSF010631">
    <property type="entry name" value="A-rhamnsds"/>
    <property type="match status" value="1"/>
</dbReference>
<evidence type="ECO:0000259" key="7">
    <source>
        <dbReference type="Pfam" id="PF17390"/>
    </source>
</evidence>
<evidence type="ECO:0000313" key="9">
    <source>
        <dbReference type="Proteomes" id="UP001589854"/>
    </source>
</evidence>
<dbReference type="Pfam" id="PF05592">
    <property type="entry name" value="Bac_rhamnosid"/>
    <property type="match status" value="1"/>
</dbReference>
<dbReference type="InterPro" id="IPR013783">
    <property type="entry name" value="Ig-like_fold"/>
</dbReference>
<dbReference type="Proteomes" id="UP001589854">
    <property type="component" value="Unassembled WGS sequence"/>
</dbReference>
<dbReference type="InterPro" id="IPR012341">
    <property type="entry name" value="6hp_glycosidase-like_sf"/>
</dbReference>
<comment type="caution">
    <text evidence="8">The sequence shown here is derived from an EMBL/GenBank/DDBJ whole genome shotgun (WGS) entry which is preliminary data.</text>
</comment>
<evidence type="ECO:0000259" key="5">
    <source>
        <dbReference type="Pfam" id="PF08531"/>
    </source>
</evidence>
<dbReference type="Gene3D" id="2.60.40.10">
    <property type="entry name" value="Immunoglobulins"/>
    <property type="match status" value="1"/>
</dbReference>
<reference evidence="8 9" key="1">
    <citation type="submission" date="2024-09" db="EMBL/GenBank/DDBJ databases">
        <authorList>
            <person name="Sun Q."/>
            <person name="Mori K."/>
        </authorList>
    </citation>
    <scope>NUCLEOTIDE SEQUENCE [LARGE SCALE GENOMIC DNA]</scope>
    <source>
        <strain evidence="8 9">CCM 7228</strain>
    </source>
</reference>
<dbReference type="GO" id="GO:0016787">
    <property type="term" value="F:hydrolase activity"/>
    <property type="evidence" value="ECO:0007669"/>
    <property type="project" value="UniProtKB-KW"/>
</dbReference>
<evidence type="ECO:0000259" key="4">
    <source>
        <dbReference type="Pfam" id="PF05592"/>
    </source>
</evidence>
<dbReference type="InterPro" id="IPR035398">
    <property type="entry name" value="Bac_rhamnosid_C"/>
</dbReference>
<dbReference type="Gene3D" id="2.60.120.260">
    <property type="entry name" value="Galactose-binding domain-like"/>
    <property type="match status" value="2"/>
</dbReference>
<dbReference type="EC" id="3.2.1.40" evidence="2"/>
<dbReference type="PANTHER" id="PTHR33307">
    <property type="entry name" value="ALPHA-RHAMNOSIDASE (EUROFUNG)"/>
    <property type="match status" value="1"/>
</dbReference>
<dbReference type="Pfam" id="PF25788">
    <property type="entry name" value="Ig_Rha78A_N"/>
    <property type="match status" value="1"/>
</dbReference>
<dbReference type="InterPro" id="IPR035396">
    <property type="entry name" value="Bac_rhamnosid6H"/>
</dbReference>
<proteinExistence type="predicted"/>
<keyword evidence="9" id="KW-1185">Reference proteome</keyword>
<feature type="domain" description="Alpha-L-rhamnosidase C-terminal" evidence="7">
    <location>
        <begin position="938"/>
        <end position="1013"/>
    </location>
</feature>
<dbReference type="Gene3D" id="2.60.420.10">
    <property type="entry name" value="Maltose phosphorylase, domain 3"/>
    <property type="match status" value="1"/>
</dbReference>
<dbReference type="Pfam" id="PF17390">
    <property type="entry name" value="Bac_rhamnosid_C"/>
    <property type="match status" value="1"/>
</dbReference>
<protein>
    <recommendedName>
        <fullName evidence="2">alpha-L-rhamnosidase</fullName>
        <ecNumber evidence="2">3.2.1.40</ecNumber>
    </recommendedName>
</protein>
<dbReference type="Pfam" id="PF17389">
    <property type="entry name" value="Bac_rhamnosid6H"/>
    <property type="match status" value="1"/>
</dbReference>
<dbReference type="PANTHER" id="PTHR33307:SF6">
    <property type="entry name" value="ALPHA-RHAMNOSIDASE (EUROFUNG)-RELATED"/>
    <property type="match status" value="1"/>
</dbReference>
<dbReference type="EMBL" id="JBHLVO010000023">
    <property type="protein sequence ID" value="MFC0273694.1"/>
    <property type="molecule type" value="Genomic_DNA"/>
</dbReference>
<gene>
    <name evidence="8" type="ORF">ACFFIX_20080</name>
</gene>
<feature type="domain" description="Alpha-L-rhamnosidase six-hairpin glycosidase" evidence="6">
    <location>
        <begin position="594"/>
        <end position="935"/>
    </location>
</feature>
<evidence type="ECO:0000259" key="6">
    <source>
        <dbReference type="Pfam" id="PF17389"/>
    </source>
</evidence>
<feature type="domain" description="Alpha-L-rhamnosidase concanavalin-like" evidence="4">
    <location>
        <begin position="490"/>
        <end position="589"/>
    </location>
</feature>
<dbReference type="InterPro" id="IPR008902">
    <property type="entry name" value="Rhamnosid_concanavalin"/>
</dbReference>
<dbReference type="InterPro" id="IPR016007">
    <property type="entry name" value="Alpha_rhamnosid"/>
</dbReference>
<dbReference type="SUPFAM" id="SSF48208">
    <property type="entry name" value="Six-hairpin glycosidases"/>
    <property type="match status" value="1"/>
</dbReference>
<sequence>MRKTLSLLLSIVLIITVLPIANKAFGKSDKNIEVTNLRTEYTNNPLGIDVTEPRLSWELESSDRGQKQTAYQIQVASNKSQLLKNKPDLWDTGKVESDESVNIVYEGKELESKKRYYWRVKVWDKNGEKPSKWSKPAWWEMGLLDESAWQAEWIGLEGEYGVPIDTSVRNVTPRLESGHTLGQSFTMKGKFSTLDVQIPNWGNPDSAFTLKIYEEDPQGKVLAEKRFANFRNASWVSFELEEELPAGIYYLEASDLEGDIGWYSHTDDVYPGGTAFADGKPVNGDRTLRVETSPAPAPLLRKEFPVEKPVKQARIYVSGLGFYELALNGEKVGDRVLDPNSTNYEKRVLYTTYDVTKQLNKGDNAIGVELGRGKYGLTSPTIWFWHTAPWHDDPKLLLRLDIEYKDGSTDTIVSDESWRATEGPTRFDSLYEGEVYDARLVQNGWTSSGFNDKEWNKVSKVEAPDGELHAFQHEPIKEIDTIRPKSVEEIEPGVYEFDFGINVAGWAELQVEGPRGTEVTLSYGEKSEKGVNTRQAFVSGPLQTDHYILNGEGVETWKPKFSYKGYQYIRVSGYPGKPTLDSLKGYVIHTSVASTGEFSSSNPLINQINQNVRRAYLNNLYDVITDTPVYEKNGWTGDAQIMAASSIYNFHMPRFYTKWLNDVRDSQRPSGEIPDIVPTSGFSYEGAPGWNASQGPTPIWDAVMFEIPWEMYRHYGDKRILANIYEEMKLYLDYIGSKADGHIVRMGLGDWISPGYVGTPPEGPDLTSTAYYYRFATTLSSVAKILGDDSKVSMYEERASAIKAAFNAEFFNEETNVYNTDRDAGYRQTSNAVPLAFGLVPKGHEKDVVANLVKDVEKHGNHLNTGIVGTKFLLPVLTEHGYKDLAYTIATQRTFPSWGHWIENGATALLENWELTSRSQSHHFFGSVSEWFYAYLAGIQPEEPGYKKVKIKPYMPKDLKQAEGRLKTVKGDVLSSWKQHKDGKISLKVEIPVNTTAIVYVPADSQKAVTEGDQLAHKADGVKFTGMEDGYAVYEVGSGSYIFNAEY</sequence>
<feature type="domain" description="Bacterial alpha-L-rhamnosidase N-terminal" evidence="5">
    <location>
        <begin position="308"/>
        <end position="478"/>
    </location>
</feature>
<dbReference type="Gene3D" id="1.50.10.10">
    <property type="match status" value="1"/>
</dbReference>
<comment type="catalytic activity">
    <reaction evidence="1">
        <text>Hydrolysis of terminal non-reducing alpha-L-rhamnose residues in alpha-L-rhamnosides.</text>
        <dbReference type="EC" id="3.2.1.40"/>
    </reaction>
</comment>
<evidence type="ECO:0000313" key="8">
    <source>
        <dbReference type="EMBL" id="MFC0273694.1"/>
    </source>
</evidence>
<name>A0ABV6GJ39_9BACI</name>
<dbReference type="InterPro" id="IPR013737">
    <property type="entry name" value="Bac_rhamnosid_N"/>
</dbReference>
<accession>A0ABV6GJ39</accession>
<evidence type="ECO:0000256" key="2">
    <source>
        <dbReference type="ARBA" id="ARBA00012652"/>
    </source>
</evidence>